<keyword evidence="5 8" id="KW-0472">Membrane</keyword>
<comment type="similarity">
    <text evidence="7">Belongs to the DHHC palmitoyltransferase family. PFA5 subfamily.</text>
</comment>
<evidence type="ECO:0000256" key="3">
    <source>
        <dbReference type="ARBA" id="ARBA00022692"/>
    </source>
</evidence>
<dbReference type="Proteomes" id="UP000198287">
    <property type="component" value="Unassembled WGS sequence"/>
</dbReference>
<dbReference type="GO" id="GO:0005794">
    <property type="term" value="C:Golgi apparatus"/>
    <property type="evidence" value="ECO:0007669"/>
    <property type="project" value="TreeGrafter"/>
</dbReference>
<keyword evidence="3 8" id="KW-0812">Transmembrane</keyword>
<proteinExistence type="inferred from homology"/>
<feature type="region of interest" description="Disordered" evidence="9">
    <location>
        <begin position="683"/>
        <end position="753"/>
    </location>
</feature>
<evidence type="ECO:0000256" key="7">
    <source>
        <dbReference type="ARBA" id="ARBA00038298"/>
    </source>
</evidence>
<dbReference type="GO" id="GO:0019706">
    <property type="term" value="F:protein-cysteine S-palmitoyltransferase activity"/>
    <property type="evidence" value="ECO:0007669"/>
    <property type="project" value="UniProtKB-EC"/>
</dbReference>
<dbReference type="PROSITE" id="PS50216">
    <property type="entry name" value="DHHC"/>
    <property type="match status" value="1"/>
</dbReference>
<dbReference type="EC" id="2.3.1.225" evidence="8"/>
<keyword evidence="2 8" id="KW-0808">Transferase</keyword>
<organism evidence="11 12">
    <name type="scientific">Folsomia candida</name>
    <name type="common">Springtail</name>
    <dbReference type="NCBI Taxonomy" id="158441"/>
    <lineage>
        <taxon>Eukaryota</taxon>
        <taxon>Metazoa</taxon>
        <taxon>Ecdysozoa</taxon>
        <taxon>Arthropoda</taxon>
        <taxon>Hexapoda</taxon>
        <taxon>Collembola</taxon>
        <taxon>Entomobryomorpha</taxon>
        <taxon>Isotomoidea</taxon>
        <taxon>Isotomidae</taxon>
        <taxon>Proisotominae</taxon>
        <taxon>Folsomia</taxon>
    </lineage>
</organism>
<sequence>MTRSVGSRVVGYLRSAEMEPDGNVSVQEPNGFRVVVPPSTNNNNNNENGNNAAGFLAEGEECRLSEDYTGQYTPLLRGRIIFGPQPMRFFFSTFLLLFLLCLLSVQASDITRECGVGIVALGYLLNLVTLISYFTICLNDPGVIPENYRLRELIWDTESYRDRNPDARFYRYCQTCRGYRPPRSKHCSTCDICIRDHETHLFVGGTCVGQRTARSLYTLSLVVGLYTIYLIVVNVFILKNAQETAISSKVYAIVSLVFAGLLLVTPQLGIILFLFRLYLVGQGYTGSSYITRNMDSIACPLDKRSSVKHYLAFFFGKKAPSIFRKKTGQVEPESGQTEEERAAEDWESLMSIIPAHGMPLIQAMRLFLTTEFSQRFKIEGDIQNNNIDNARRDQITEVVTPRPNSTPSDPQLYNGGEFLIQMSTSRLSDLHLCSHPSQELNAIPNQRLRKGLKSRICDTLHQRMENCQKGIKHVSALGQATLSEGSIPRVEETRHLVTTARAQQFRRLIHLVLSRDRRGLEEMGRTVNIPALLGVQMVNFDPDNLQAGLFVELGNGLPMLSPRRETGQAANLQQNRMGGLLGIPQMVAAGLLPPARQLAQDMENVMGGPGSIRRIPSQNTNRFVYQALRHPYSRSRQAENDGSRPHGGVRIPLGFPLLDSNPRFIALLNDHQQFRRETFERLRGSPSWGFPSLGLTGQRRSRERHRSHHRPRGVEHSSSPTPPPPSGGLNVVSDTANNNHSDNNNTPLHDNAS</sequence>
<dbReference type="EMBL" id="LNIX01000007">
    <property type="protein sequence ID" value="OXA52162.1"/>
    <property type="molecule type" value="Genomic_DNA"/>
</dbReference>
<comment type="catalytic activity">
    <reaction evidence="8">
        <text>L-cysteinyl-[protein] + hexadecanoyl-CoA = S-hexadecanoyl-L-cysteinyl-[protein] + CoA</text>
        <dbReference type="Rhea" id="RHEA:36683"/>
        <dbReference type="Rhea" id="RHEA-COMP:10131"/>
        <dbReference type="Rhea" id="RHEA-COMP:11032"/>
        <dbReference type="ChEBI" id="CHEBI:29950"/>
        <dbReference type="ChEBI" id="CHEBI:57287"/>
        <dbReference type="ChEBI" id="CHEBI:57379"/>
        <dbReference type="ChEBI" id="CHEBI:74151"/>
        <dbReference type="EC" id="2.3.1.225"/>
    </reaction>
</comment>
<evidence type="ECO:0000256" key="9">
    <source>
        <dbReference type="SAM" id="MobiDB-lite"/>
    </source>
</evidence>
<feature type="transmembrane region" description="Helical" evidence="8">
    <location>
        <begin position="89"/>
        <end position="107"/>
    </location>
</feature>
<reference evidence="11 12" key="1">
    <citation type="submission" date="2015-12" db="EMBL/GenBank/DDBJ databases">
        <title>The genome of Folsomia candida.</title>
        <authorList>
            <person name="Faddeeva A."/>
            <person name="Derks M.F."/>
            <person name="Anvar Y."/>
            <person name="Smit S."/>
            <person name="Van Straalen N."/>
            <person name="Roelofs D."/>
        </authorList>
    </citation>
    <scope>NUCLEOTIDE SEQUENCE [LARGE SCALE GENOMIC DNA]</scope>
    <source>
        <strain evidence="11 12">VU population</strain>
        <tissue evidence="11">Whole body</tissue>
    </source>
</reference>
<comment type="subcellular location">
    <subcellularLocation>
        <location evidence="1">Membrane</location>
        <topology evidence="1">Multi-pass membrane protein</topology>
    </subcellularLocation>
</comment>
<keyword evidence="4 8" id="KW-1133">Transmembrane helix</keyword>
<feature type="compositionally biased region" description="Basic residues" evidence="9">
    <location>
        <begin position="699"/>
        <end position="711"/>
    </location>
</feature>
<dbReference type="GO" id="GO:0005783">
    <property type="term" value="C:endoplasmic reticulum"/>
    <property type="evidence" value="ECO:0007669"/>
    <property type="project" value="TreeGrafter"/>
</dbReference>
<evidence type="ECO:0000313" key="12">
    <source>
        <dbReference type="Proteomes" id="UP000198287"/>
    </source>
</evidence>
<dbReference type="Pfam" id="PF01529">
    <property type="entry name" value="DHHC"/>
    <property type="match status" value="1"/>
</dbReference>
<dbReference type="OMA" id="DITRECG"/>
<dbReference type="OrthoDB" id="4096362at2759"/>
<dbReference type="PANTHER" id="PTHR22883">
    <property type="entry name" value="ZINC FINGER DHHC DOMAIN CONTAINING PROTEIN"/>
    <property type="match status" value="1"/>
</dbReference>
<evidence type="ECO:0000256" key="5">
    <source>
        <dbReference type="ARBA" id="ARBA00023136"/>
    </source>
</evidence>
<protein>
    <recommendedName>
        <fullName evidence="8">Palmitoyltransferase</fullName>
        <ecNumber evidence="8">2.3.1.225</ecNumber>
    </recommendedName>
</protein>
<dbReference type="AlphaFoldDB" id="A0A226E347"/>
<evidence type="ECO:0000256" key="1">
    <source>
        <dbReference type="ARBA" id="ARBA00004141"/>
    </source>
</evidence>
<feature type="domain" description="Palmitoyltransferase DHHC" evidence="10">
    <location>
        <begin position="170"/>
        <end position="290"/>
    </location>
</feature>
<feature type="transmembrane region" description="Helical" evidence="8">
    <location>
        <begin position="114"/>
        <end position="136"/>
    </location>
</feature>
<accession>A0A226E347</accession>
<evidence type="ECO:0000259" key="10">
    <source>
        <dbReference type="Pfam" id="PF01529"/>
    </source>
</evidence>
<feature type="transmembrane region" description="Helical" evidence="8">
    <location>
        <begin position="250"/>
        <end position="279"/>
    </location>
</feature>
<comment type="caution">
    <text evidence="11">The sequence shown here is derived from an EMBL/GenBank/DDBJ whole genome shotgun (WGS) entry which is preliminary data.</text>
</comment>
<gene>
    <name evidence="11" type="ORF">Fcan01_13578</name>
</gene>
<comment type="domain">
    <text evidence="8">The DHHC domain is required for palmitoyltransferase activity.</text>
</comment>
<keyword evidence="6 8" id="KW-0012">Acyltransferase</keyword>
<evidence type="ECO:0000256" key="8">
    <source>
        <dbReference type="RuleBase" id="RU079119"/>
    </source>
</evidence>
<evidence type="ECO:0000256" key="6">
    <source>
        <dbReference type="ARBA" id="ARBA00023315"/>
    </source>
</evidence>
<dbReference type="PANTHER" id="PTHR22883:SF23">
    <property type="entry name" value="PALMITOYLTRANSFERASE ZDHHC6"/>
    <property type="match status" value="1"/>
</dbReference>
<evidence type="ECO:0000256" key="4">
    <source>
        <dbReference type="ARBA" id="ARBA00022989"/>
    </source>
</evidence>
<evidence type="ECO:0000256" key="2">
    <source>
        <dbReference type="ARBA" id="ARBA00022679"/>
    </source>
</evidence>
<dbReference type="GO" id="GO:0006612">
    <property type="term" value="P:protein targeting to membrane"/>
    <property type="evidence" value="ECO:0007669"/>
    <property type="project" value="TreeGrafter"/>
</dbReference>
<keyword evidence="12" id="KW-1185">Reference proteome</keyword>
<name>A0A226E347_FOLCA</name>
<feature type="transmembrane region" description="Helical" evidence="8">
    <location>
        <begin position="216"/>
        <end position="238"/>
    </location>
</feature>
<evidence type="ECO:0000313" key="11">
    <source>
        <dbReference type="EMBL" id="OXA52162.1"/>
    </source>
</evidence>
<dbReference type="InterPro" id="IPR039859">
    <property type="entry name" value="PFA4/ZDH16/20/ERF2-like"/>
</dbReference>
<dbReference type="InterPro" id="IPR001594">
    <property type="entry name" value="Palmitoyltrfase_DHHC"/>
</dbReference>
<dbReference type="GO" id="GO:0016020">
    <property type="term" value="C:membrane"/>
    <property type="evidence" value="ECO:0007669"/>
    <property type="project" value="UniProtKB-SubCell"/>
</dbReference>